<proteinExistence type="predicted"/>
<name>A0ABN9W763_9DINO</name>
<reference evidence="2" key="1">
    <citation type="submission" date="2023-10" db="EMBL/GenBank/DDBJ databases">
        <authorList>
            <person name="Chen Y."/>
            <person name="Shah S."/>
            <person name="Dougan E. K."/>
            <person name="Thang M."/>
            <person name="Chan C."/>
        </authorList>
    </citation>
    <scope>NUCLEOTIDE SEQUENCE [LARGE SCALE GENOMIC DNA]</scope>
</reference>
<gene>
    <name evidence="2" type="ORF">PCOR1329_LOCUS64661</name>
</gene>
<protein>
    <submittedName>
        <fullName evidence="2">Uncharacterized protein</fullName>
    </submittedName>
</protein>
<comment type="caution">
    <text evidence="2">The sequence shown here is derived from an EMBL/GenBank/DDBJ whole genome shotgun (WGS) entry which is preliminary data.</text>
</comment>
<keyword evidence="3" id="KW-1185">Reference proteome</keyword>
<dbReference type="EMBL" id="CAUYUJ010018256">
    <property type="protein sequence ID" value="CAK0882001.1"/>
    <property type="molecule type" value="Genomic_DNA"/>
</dbReference>
<evidence type="ECO:0000313" key="2">
    <source>
        <dbReference type="EMBL" id="CAK0882001.1"/>
    </source>
</evidence>
<feature type="compositionally biased region" description="Basic and acidic residues" evidence="1">
    <location>
        <begin position="61"/>
        <end position="70"/>
    </location>
</feature>
<sequence length="91" mass="9608">MVTAPAESSRAWARGPWGRAEGGGGGVEPQLPGAVGHAAGEEGSPQPLHSPGRAEGAQPEIQRDRTERRSIISPTMTMTMTRPPSLTRQRP</sequence>
<organism evidence="2 3">
    <name type="scientific">Prorocentrum cordatum</name>
    <dbReference type="NCBI Taxonomy" id="2364126"/>
    <lineage>
        <taxon>Eukaryota</taxon>
        <taxon>Sar</taxon>
        <taxon>Alveolata</taxon>
        <taxon>Dinophyceae</taxon>
        <taxon>Prorocentrales</taxon>
        <taxon>Prorocentraceae</taxon>
        <taxon>Prorocentrum</taxon>
    </lineage>
</organism>
<feature type="region of interest" description="Disordered" evidence="1">
    <location>
        <begin position="1"/>
        <end position="91"/>
    </location>
</feature>
<accession>A0ABN9W763</accession>
<feature type="compositionally biased region" description="Low complexity" evidence="1">
    <location>
        <begin position="71"/>
        <end position="91"/>
    </location>
</feature>
<evidence type="ECO:0000256" key="1">
    <source>
        <dbReference type="SAM" id="MobiDB-lite"/>
    </source>
</evidence>
<dbReference type="Proteomes" id="UP001189429">
    <property type="component" value="Unassembled WGS sequence"/>
</dbReference>
<evidence type="ECO:0000313" key="3">
    <source>
        <dbReference type="Proteomes" id="UP001189429"/>
    </source>
</evidence>